<dbReference type="EMBL" id="JAAXLJ010000083">
    <property type="protein sequence ID" value="NLR19692.1"/>
    <property type="molecule type" value="Genomic_DNA"/>
</dbReference>
<keyword evidence="3" id="KW-1185">Reference proteome</keyword>
<proteinExistence type="predicted"/>
<comment type="caution">
    <text evidence="2">The sequence shown here is derived from an EMBL/GenBank/DDBJ whole genome shotgun (WGS) entry which is preliminary data.</text>
</comment>
<evidence type="ECO:0000313" key="2">
    <source>
        <dbReference type="EMBL" id="NLR19692.1"/>
    </source>
</evidence>
<protein>
    <submittedName>
        <fullName evidence="2">Relaxase</fullName>
    </submittedName>
</protein>
<accession>A0ABX1L0G5</accession>
<dbReference type="Proteomes" id="UP000763447">
    <property type="component" value="Unassembled WGS sequence"/>
</dbReference>
<feature type="non-terminal residue" evidence="2">
    <location>
        <position position="1"/>
    </location>
</feature>
<feature type="compositionally biased region" description="Basic and acidic residues" evidence="1">
    <location>
        <begin position="56"/>
        <end position="73"/>
    </location>
</feature>
<evidence type="ECO:0000313" key="3">
    <source>
        <dbReference type="Proteomes" id="UP000763447"/>
    </source>
</evidence>
<sequence>SHAEQIYQRIRPAVRTIADGLQRFTDAVHGFAKQIKQRLADQHLYQDVASRFKADMARKEQAQHKEVKQDLAKRTAPKPQRAPERSTQTYYHDRGGLER</sequence>
<gene>
    <name evidence="2" type="ORF">HC026_12455</name>
</gene>
<name>A0ABX1L0G5_9LACO</name>
<evidence type="ECO:0000256" key="1">
    <source>
        <dbReference type="SAM" id="MobiDB-lite"/>
    </source>
</evidence>
<reference evidence="2 3" key="1">
    <citation type="submission" date="2020-04" db="EMBL/GenBank/DDBJ databases">
        <title>A novel species of genus Lactobacillus that was isolated from fermented food Zha-chili.</title>
        <authorList>
            <person name="Zhang Z."/>
        </authorList>
    </citation>
    <scope>NUCLEOTIDE SEQUENCE [LARGE SCALE GENOMIC DNA]</scope>
    <source>
        <strain evidence="3">HBUAS51383</strain>
    </source>
</reference>
<feature type="region of interest" description="Disordered" evidence="1">
    <location>
        <begin position="56"/>
        <end position="99"/>
    </location>
</feature>
<organism evidence="2 3">
    <name type="scientific">Secundilactobacillus angelensis</name>
    <dbReference type="NCBI Taxonomy" id="2722706"/>
    <lineage>
        <taxon>Bacteria</taxon>
        <taxon>Bacillati</taxon>
        <taxon>Bacillota</taxon>
        <taxon>Bacilli</taxon>
        <taxon>Lactobacillales</taxon>
        <taxon>Lactobacillaceae</taxon>
        <taxon>Secundilactobacillus</taxon>
    </lineage>
</organism>